<evidence type="ECO:0000313" key="11">
    <source>
        <dbReference type="Proteomes" id="UP000030762"/>
    </source>
</evidence>
<dbReference type="InterPro" id="IPR000849">
    <property type="entry name" value="Sugar_P_transporter"/>
</dbReference>
<gene>
    <name evidence="10" type="ORF">SDRG_03246</name>
</gene>
<feature type="transmembrane region" description="Helical" evidence="8">
    <location>
        <begin position="312"/>
        <end position="336"/>
    </location>
</feature>
<evidence type="ECO:0000256" key="7">
    <source>
        <dbReference type="ARBA" id="ARBA00023136"/>
    </source>
</evidence>
<dbReference type="PIRSF" id="PIRSF002808">
    <property type="entry name" value="Hexose_phosphate_transp"/>
    <property type="match status" value="1"/>
</dbReference>
<dbReference type="EMBL" id="JH767138">
    <property type="protein sequence ID" value="EQC39826.1"/>
    <property type="molecule type" value="Genomic_DNA"/>
</dbReference>
<feature type="transmembrane region" description="Helical" evidence="8">
    <location>
        <begin position="255"/>
        <end position="275"/>
    </location>
</feature>
<accession>T0QYQ4</accession>
<dbReference type="SUPFAM" id="SSF103473">
    <property type="entry name" value="MFS general substrate transporter"/>
    <property type="match status" value="1"/>
</dbReference>
<dbReference type="InParanoid" id="T0QYQ4"/>
<dbReference type="Pfam" id="PF07690">
    <property type="entry name" value="MFS_1"/>
    <property type="match status" value="1"/>
</dbReference>
<evidence type="ECO:0000256" key="1">
    <source>
        <dbReference type="ARBA" id="ARBA00004141"/>
    </source>
</evidence>
<keyword evidence="11" id="KW-1185">Reference proteome</keyword>
<feature type="transmembrane region" description="Helical" evidence="8">
    <location>
        <begin position="382"/>
        <end position="401"/>
    </location>
</feature>
<dbReference type="GO" id="GO:0016020">
    <property type="term" value="C:membrane"/>
    <property type="evidence" value="ECO:0007669"/>
    <property type="project" value="UniProtKB-SubCell"/>
</dbReference>
<feature type="transmembrane region" description="Helical" evidence="8">
    <location>
        <begin position="7"/>
        <end position="26"/>
    </location>
</feature>
<feature type="transmembrane region" description="Helical" evidence="8">
    <location>
        <begin position="73"/>
        <end position="91"/>
    </location>
</feature>
<proteinExistence type="inferred from homology"/>
<evidence type="ECO:0000256" key="8">
    <source>
        <dbReference type="SAM" id="Phobius"/>
    </source>
</evidence>
<dbReference type="eggNOG" id="KOG2533">
    <property type="taxonomic scope" value="Eukaryota"/>
</dbReference>
<dbReference type="GO" id="GO:0022857">
    <property type="term" value="F:transmembrane transporter activity"/>
    <property type="evidence" value="ECO:0007669"/>
    <property type="project" value="InterPro"/>
</dbReference>
<keyword evidence="7 8" id="KW-0472">Membrane</keyword>
<keyword evidence="3" id="KW-0813">Transport</keyword>
<name>T0QYQ4_SAPDV</name>
<feature type="transmembrane region" description="Helical" evidence="8">
    <location>
        <begin position="287"/>
        <end position="306"/>
    </location>
</feature>
<feature type="transmembrane region" description="Helical" evidence="8">
    <location>
        <begin position="132"/>
        <end position="154"/>
    </location>
</feature>
<dbReference type="GeneID" id="19943973"/>
<dbReference type="VEuPathDB" id="FungiDB:SDRG_03246"/>
<comment type="subcellular location">
    <subcellularLocation>
        <location evidence="1">Membrane</location>
        <topology evidence="1">Multi-pass membrane protein</topology>
    </subcellularLocation>
</comment>
<dbReference type="OMA" id="WRIQIFA"/>
<feature type="transmembrane region" description="Helical" evidence="8">
    <location>
        <begin position="348"/>
        <end position="370"/>
    </location>
</feature>
<feature type="domain" description="Major facilitator superfamily (MFS) profile" evidence="9">
    <location>
        <begin position="8"/>
        <end position="406"/>
    </location>
</feature>
<dbReference type="OrthoDB" id="3639251at2759"/>
<evidence type="ECO:0000313" key="10">
    <source>
        <dbReference type="EMBL" id="EQC39826.1"/>
    </source>
</evidence>
<keyword evidence="6 8" id="KW-1133">Transmembrane helix</keyword>
<comment type="similarity">
    <text evidence="2">Belongs to the major facilitator superfamily. Organophosphate:Pi antiporter (OPA) (TC 2.A.1.4) family.</text>
</comment>
<evidence type="ECO:0000256" key="3">
    <source>
        <dbReference type="ARBA" id="ARBA00022448"/>
    </source>
</evidence>
<evidence type="ECO:0000256" key="2">
    <source>
        <dbReference type="ARBA" id="ARBA00009598"/>
    </source>
</evidence>
<dbReference type="InterPro" id="IPR036259">
    <property type="entry name" value="MFS_trans_sf"/>
</dbReference>
<organism evidence="10 11">
    <name type="scientific">Saprolegnia diclina (strain VS20)</name>
    <dbReference type="NCBI Taxonomy" id="1156394"/>
    <lineage>
        <taxon>Eukaryota</taxon>
        <taxon>Sar</taxon>
        <taxon>Stramenopiles</taxon>
        <taxon>Oomycota</taxon>
        <taxon>Saprolegniomycetes</taxon>
        <taxon>Saprolegniales</taxon>
        <taxon>Saprolegniaceae</taxon>
        <taxon>Saprolegnia</taxon>
    </lineage>
</organism>
<feature type="transmembrane region" description="Helical" evidence="8">
    <location>
        <begin position="218"/>
        <end position="235"/>
    </location>
</feature>
<sequence>MGMGRRFVFGLTYAAYIVVYFTRKPLSVTKSTLTTTHAHSEAELGLIDTAFLIAYAVGQFASGLVASRVGVRVGLAMAFVGTGVCAYLFGASDSKDVRAIAWCLNGVFQALFFPLIADVLRAWFPPSTRGQVMGFWTTCQQVGGFATSAFGAYVLSQPGLSWRDVFTMPSYLSVAFALVTLTLLSPAPVSSDKSLHNVLHTPSTSTLSIRDVLELPNLVHISAAYFCIKLVRYTYLGWLPFYLTNMLGYSAPQAVLMSTVFDLAGTLGSVLCGIVSDKVYLGHSAKVVGPMCLFCGVTTLLYPHVAPLGQGVNLFTMALVGLFVAGPDSMLGGAACAEVCDRANAPSASAMATGIANGMGSLGAIASGMLPILLKEHFGWDVLFYAMGLLAMLGGLLLLPMMRVRPSGSHKTKDS</sequence>
<dbReference type="PROSITE" id="PS50850">
    <property type="entry name" value="MFS"/>
    <property type="match status" value="1"/>
</dbReference>
<feature type="transmembrane region" description="Helical" evidence="8">
    <location>
        <begin position="166"/>
        <end position="184"/>
    </location>
</feature>
<reference evidence="10 11" key="1">
    <citation type="submission" date="2012-04" db="EMBL/GenBank/DDBJ databases">
        <title>The Genome Sequence of Saprolegnia declina VS20.</title>
        <authorList>
            <consortium name="The Broad Institute Genome Sequencing Platform"/>
            <person name="Russ C."/>
            <person name="Nusbaum C."/>
            <person name="Tyler B."/>
            <person name="van West P."/>
            <person name="Dieguez-Uribeondo J."/>
            <person name="de Bruijn I."/>
            <person name="Tripathy S."/>
            <person name="Jiang R."/>
            <person name="Young S.K."/>
            <person name="Zeng Q."/>
            <person name="Gargeya S."/>
            <person name="Fitzgerald M."/>
            <person name="Haas B."/>
            <person name="Abouelleil A."/>
            <person name="Alvarado L."/>
            <person name="Arachchi H.M."/>
            <person name="Berlin A."/>
            <person name="Chapman S.B."/>
            <person name="Goldberg J."/>
            <person name="Griggs A."/>
            <person name="Gujja S."/>
            <person name="Hansen M."/>
            <person name="Howarth C."/>
            <person name="Imamovic A."/>
            <person name="Larimer J."/>
            <person name="McCowen C."/>
            <person name="Montmayeur A."/>
            <person name="Murphy C."/>
            <person name="Neiman D."/>
            <person name="Pearson M."/>
            <person name="Priest M."/>
            <person name="Roberts A."/>
            <person name="Saif S."/>
            <person name="Shea T."/>
            <person name="Sisk P."/>
            <person name="Sykes S."/>
            <person name="Wortman J."/>
            <person name="Nusbaum C."/>
            <person name="Birren B."/>
        </authorList>
    </citation>
    <scope>NUCLEOTIDE SEQUENCE [LARGE SCALE GENOMIC DNA]</scope>
    <source>
        <strain evidence="10 11">VS20</strain>
    </source>
</reference>
<keyword evidence="4" id="KW-0762">Sugar transport</keyword>
<dbReference type="STRING" id="1156394.T0QYQ4"/>
<keyword evidence="5 8" id="KW-0812">Transmembrane</keyword>
<protein>
    <recommendedName>
        <fullName evidence="9">Major facilitator superfamily (MFS) profile domain-containing protein</fullName>
    </recommendedName>
</protein>
<dbReference type="PANTHER" id="PTHR43184:SF30">
    <property type="entry name" value="MFS DOMAIN-CONTAINING PROTEIN"/>
    <property type="match status" value="1"/>
</dbReference>
<feature type="transmembrane region" description="Helical" evidence="8">
    <location>
        <begin position="46"/>
        <end position="66"/>
    </location>
</feature>
<dbReference type="Gene3D" id="1.20.1250.20">
    <property type="entry name" value="MFS general substrate transporter like domains"/>
    <property type="match status" value="2"/>
</dbReference>
<dbReference type="InterPro" id="IPR020846">
    <property type="entry name" value="MFS_dom"/>
</dbReference>
<evidence type="ECO:0000256" key="6">
    <source>
        <dbReference type="ARBA" id="ARBA00022989"/>
    </source>
</evidence>
<evidence type="ECO:0000256" key="4">
    <source>
        <dbReference type="ARBA" id="ARBA00022597"/>
    </source>
</evidence>
<evidence type="ECO:0000256" key="5">
    <source>
        <dbReference type="ARBA" id="ARBA00022692"/>
    </source>
</evidence>
<feature type="transmembrane region" description="Helical" evidence="8">
    <location>
        <begin position="97"/>
        <end position="120"/>
    </location>
</feature>
<dbReference type="PANTHER" id="PTHR43184">
    <property type="entry name" value="MAJOR FACILITATOR SUPERFAMILY TRANSPORTER 16, ISOFORM B"/>
    <property type="match status" value="1"/>
</dbReference>
<dbReference type="Proteomes" id="UP000030762">
    <property type="component" value="Unassembled WGS sequence"/>
</dbReference>
<dbReference type="RefSeq" id="XP_008607098.1">
    <property type="nucleotide sequence ID" value="XM_008608876.1"/>
</dbReference>
<evidence type="ECO:0000259" key="9">
    <source>
        <dbReference type="PROSITE" id="PS50850"/>
    </source>
</evidence>
<dbReference type="AlphaFoldDB" id="T0QYQ4"/>
<dbReference type="InterPro" id="IPR011701">
    <property type="entry name" value="MFS"/>
</dbReference>